<evidence type="ECO:0000313" key="2">
    <source>
        <dbReference type="EMBL" id="AAW76698.1"/>
    </source>
</evidence>
<dbReference type="NCBIfam" id="TIGR01550">
    <property type="entry name" value="DOC_P1"/>
    <property type="match status" value="1"/>
</dbReference>
<name>Q5GX73_XANOR</name>
<evidence type="ECO:0000259" key="1">
    <source>
        <dbReference type="PROSITE" id="PS51459"/>
    </source>
</evidence>
<dbReference type="PANTHER" id="PTHR39426">
    <property type="entry name" value="HOMOLOGY TO DEATH-ON-CURING PROTEIN OF PHAGE P1"/>
    <property type="match status" value="1"/>
</dbReference>
<dbReference type="HOGENOM" id="CLU_1685883_0_0_6"/>
<protein>
    <submittedName>
        <fullName evidence="2">Death-on-curing protein</fullName>
    </submittedName>
</protein>
<dbReference type="InterPro" id="IPR053737">
    <property type="entry name" value="Type_II_TA_Toxin"/>
</dbReference>
<dbReference type="Proteomes" id="UP000006735">
    <property type="component" value="Chromosome"/>
</dbReference>
<dbReference type="Gene3D" id="1.20.120.1870">
    <property type="entry name" value="Fic/DOC protein, Fido domain"/>
    <property type="match status" value="1"/>
</dbReference>
<gene>
    <name evidence="2" type="primary">doc</name>
    <name evidence="2" type="ordered locus">XOO3444</name>
</gene>
<evidence type="ECO:0000313" key="3">
    <source>
        <dbReference type="Proteomes" id="UP000006735"/>
    </source>
</evidence>
<dbReference type="InterPro" id="IPR036597">
    <property type="entry name" value="Fido-like_dom_sf"/>
</dbReference>
<dbReference type="KEGG" id="xoo:XOO3444"/>
<dbReference type="InterPro" id="IPR003812">
    <property type="entry name" value="Fido"/>
</dbReference>
<dbReference type="PROSITE" id="PS51459">
    <property type="entry name" value="FIDO"/>
    <property type="match status" value="1"/>
</dbReference>
<organism evidence="2 3">
    <name type="scientific">Xanthomonas oryzae pv. oryzae (strain KACC10331 / KXO85)</name>
    <dbReference type="NCBI Taxonomy" id="291331"/>
    <lineage>
        <taxon>Bacteria</taxon>
        <taxon>Pseudomonadati</taxon>
        <taxon>Pseudomonadota</taxon>
        <taxon>Gammaproteobacteria</taxon>
        <taxon>Lysobacterales</taxon>
        <taxon>Lysobacteraceae</taxon>
        <taxon>Xanthomonas</taxon>
    </lineage>
</organism>
<dbReference type="EMBL" id="AE013598">
    <property type="protein sequence ID" value="AAW76698.1"/>
    <property type="molecule type" value="Genomic_DNA"/>
</dbReference>
<dbReference type="SUPFAM" id="SSF140931">
    <property type="entry name" value="Fic-like"/>
    <property type="match status" value="1"/>
</dbReference>
<dbReference type="GO" id="GO:0016301">
    <property type="term" value="F:kinase activity"/>
    <property type="evidence" value="ECO:0007669"/>
    <property type="project" value="InterPro"/>
</dbReference>
<dbReference type="InterPro" id="IPR006440">
    <property type="entry name" value="Doc"/>
</dbReference>
<dbReference type="Pfam" id="PF02661">
    <property type="entry name" value="Fic"/>
    <property type="match status" value="1"/>
</dbReference>
<accession>Q5GX73</accession>
<keyword evidence="3" id="KW-1185">Reference proteome</keyword>
<reference evidence="2 3" key="1">
    <citation type="journal article" date="2005" name="Nucleic Acids Res.">
        <title>The genome sequence of Xanthomonas oryzae pathovar oryzae KACC10331, the bacterial blight pathogen of rice.</title>
        <authorList>
            <person name="Lee B.M."/>
            <person name="Park Y.J."/>
            <person name="Park D.S."/>
            <person name="Kang H.W."/>
            <person name="Kim J.G."/>
            <person name="Song E.S."/>
            <person name="Park I.C."/>
            <person name="Yoon U.H."/>
            <person name="Hahn J.H."/>
            <person name="Koo B.S."/>
            <person name="Lee G.B."/>
            <person name="Kim H."/>
            <person name="Park H.S."/>
            <person name="Yoon K.O."/>
            <person name="Kim J.H."/>
            <person name="Jung C.H."/>
            <person name="Koh N.H."/>
            <person name="Seo J.S."/>
            <person name="Go S.J."/>
        </authorList>
    </citation>
    <scope>NUCLEOTIDE SEQUENCE [LARGE SCALE GENOMIC DNA]</scope>
    <source>
        <strain evidence="3">KACC10331 / KXO85</strain>
    </source>
</reference>
<dbReference type="PANTHER" id="PTHR39426:SF1">
    <property type="entry name" value="HOMOLOGY TO DEATH-ON-CURING PROTEIN OF PHAGE P1"/>
    <property type="match status" value="1"/>
</dbReference>
<proteinExistence type="predicted"/>
<dbReference type="AlphaFoldDB" id="Q5GX73"/>
<sequence>MAIHDRQLAEHGGGSGVRDDALLDSALARPKQLSAYGDPSPDLAAPTASLAYGLARHHPFVDGNKRTAAVACETFIVLNGATLLAGDLELYGFYIGLADGSHDEAACAAWLRPGCNPGTSSACMSQHRTTVEIGDLPPLSLRSSCLDARRLSCWLL</sequence>
<feature type="domain" description="Fido" evidence="1">
    <location>
        <begin position="1"/>
        <end position="113"/>
    </location>
</feature>
<dbReference type="STRING" id="291331.XOO3444"/>